<reference evidence="6" key="1">
    <citation type="submission" date="2023-03" db="EMBL/GenBank/DDBJ databases">
        <authorList>
            <person name="Pearce D."/>
        </authorList>
    </citation>
    <scope>NUCLEOTIDE SEQUENCE</scope>
    <source>
        <strain evidence="6">Mc</strain>
    </source>
</reference>
<evidence type="ECO:0000313" key="6">
    <source>
        <dbReference type="EMBL" id="CAI8782099.1"/>
    </source>
</evidence>
<keyword evidence="5" id="KW-0472">Membrane</keyword>
<proteinExistence type="predicted"/>
<dbReference type="GO" id="GO:0004577">
    <property type="term" value="F:N-acetylglucosaminyldiphosphodolichol N-acetylglucosaminyltransferase activity"/>
    <property type="evidence" value="ECO:0007669"/>
    <property type="project" value="TreeGrafter"/>
</dbReference>
<organism evidence="6 7">
    <name type="scientific">Methylococcus capsulatus</name>
    <dbReference type="NCBI Taxonomy" id="414"/>
    <lineage>
        <taxon>Bacteria</taxon>
        <taxon>Pseudomonadati</taxon>
        <taxon>Pseudomonadota</taxon>
        <taxon>Gammaproteobacteria</taxon>
        <taxon>Methylococcales</taxon>
        <taxon>Methylococcaceae</taxon>
        <taxon>Methylococcus</taxon>
    </lineage>
</organism>
<keyword evidence="6" id="KW-0808">Transferase</keyword>
<evidence type="ECO:0000313" key="7">
    <source>
        <dbReference type="Proteomes" id="UP001158598"/>
    </source>
</evidence>
<evidence type="ECO:0000256" key="4">
    <source>
        <dbReference type="ARBA" id="ARBA00022989"/>
    </source>
</evidence>
<accession>A0AA35UYZ8</accession>
<dbReference type="InterPro" id="IPR013969">
    <property type="entry name" value="Oligosacch_biosynth_Alg14"/>
</dbReference>
<keyword evidence="3" id="KW-0256">Endoplasmic reticulum</keyword>
<keyword evidence="4" id="KW-1133">Transmembrane helix</keyword>
<dbReference type="GO" id="GO:0006488">
    <property type="term" value="P:dolichol-linked oligosaccharide biosynthetic process"/>
    <property type="evidence" value="ECO:0007669"/>
    <property type="project" value="InterPro"/>
</dbReference>
<dbReference type="Pfam" id="PF08660">
    <property type="entry name" value="Alg14"/>
    <property type="match status" value="1"/>
</dbReference>
<dbReference type="Proteomes" id="UP001158598">
    <property type="component" value="Chromosome"/>
</dbReference>
<evidence type="ECO:0000256" key="2">
    <source>
        <dbReference type="ARBA" id="ARBA00022692"/>
    </source>
</evidence>
<dbReference type="EMBL" id="OX458332">
    <property type="protein sequence ID" value="CAI8782099.1"/>
    <property type="molecule type" value="Genomic_DNA"/>
</dbReference>
<dbReference type="PANTHER" id="PTHR12154:SF4">
    <property type="entry name" value="UDP-N-ACETYLGLUCOSAMINE TRANSFERASE SUBUNIT ALG14 HOMOLOG"/>
    <property type="match status" value="1"/>
</dbReference>
<protein>
    <submittedName>
        <fullName evidence="6">UDP-N-acetylglucosamine--LPS N-acetylglucosamine transferase</fullName>
    </submittedName>
</protein>
<name>A0AA35UYZ8_METCP</name>
<keyword evidence="2" id="KW-0812">Transmembrane</keyword>
<gene>
    <name evidence="6" type="ORF">MCNOR_1225</name>
</gene>
<dbReference type="AlphaFoldDB" id="A0AA35UYZ8"/>
<dbReference type="PANTHER" id="PTHR12154">
    <property type="entry name" value="GLYCOSYL TRANSFERASE-RELATED"/>
    <property type="match status" value="1"/>
</dbReference>
<evidence type="ECO:0000256" key="1">
    <source>
        <dbReference type="ARBA" id="ARBA00004389"/>
    </source>
</evidence>
<dbReference type="SUPFAM" id="SSF53756">
    <property type="entry name" value="UDP-Glycosyltransferase/glycogen phosphorylase"/>
    <property type="match status" value="1"/>
</dbReference>
<sequence length="157" mass="17666">MMDNGSKRPRILAVASGGGHWMQLMRLRDALLGGDMAFVATHFPDYRKSIPPGARFYLVTDANKKDWLRGALLICELFWIILRERPDVVISTGAAPGYFALRFGRLLGARTVWVDSIANVGRMSLSGRLARRYADLWLTQWEHLARPEGPHYIGAVL</sequence>
<evidence type="ECO:0000256" key="5">
    <source>
        <dbReference type="ARBA" id="ARBA00023136"/>
    </source>
</evidence>
<dbReference type="Gene3D" id="3.40.50.2000">
    <property type="entry name" value="Glycogen Phosphorylase B"/>
    <property type="match status" value="1"/>
</dbReference>
<comment type="subcellular location">
    <subcellularLocation>
        <location evidence="1">Endoplasmic reticulum membrane</location>
        <topology evidence="1">Single-pass membrane protein</topology>
    </subcellularLocation>
</comment>
<evidence type="ECO:0000256" key="3">
    <source>
        <dbReference type="ARBA" id="ARBA00022824"/>
    </source>
</evidence>